<keyword evidence="2" id="KW-0418">Kinase</keyword>
<dbReference type="SMART" id="SM00220">
    <property type="entry name" value="S_TKc"/>
    <property type="match status" value="1"/>
</dbReference>
<organism evidence="2 3">
    <name type="scientific">Polyporus arcularius HHB13444</name>
    <dbReference type="NCBI Taxonomy" id="1314778"/>
    <lineage>
        <taxon>Eukaryota</taxon>
        <taxon>Fungi</taxon>
        <taxon>Dikarya</taxon>
        <taxon>Basidiomycota</taxon>
        <taxon>Agaricomycotina</taxon>
        <taxon>Agaricomycetes</taxon>
        <taxon>Polyporales</taxon>
        <taxon>Polyporaceae</taxon>
        <taxon>Polyporus</taxon>
    </lineage>
</organism>
<evidence type="ECO:0000313" key="3">
    <source>
        <dbReference type="Proteomes" id="UP000308197"/>
    </source>
</evidence>
<dbReference type="GO" id="GO:0005524">
    <property type="term" value="F:ATP binding"/>
    <property type="evidence" value="ECO:0007669"/>
    <property type="project" value="InterPro"/>
</dbReference>
<proteinExistence type="predicted"/>
<keyword evidence="3" id="KW-1185">Reference proteome</keyword>
<dbReference type="PROSITE" id="PS50011">
    <property type="entry name" value="PROTEIN_KINASE_DOM"/>
    <property type="match status" value="1"/>
</dbReference>
<accession>A0A5C3P8H5</accession>
<dbReference type="GO" id="GO:0044773">
    <property type="term" value="P:mitotic DNA damage checkpoint signaling"/>
    <property type="evidence" value="ECO:0007669"/>
    <property type="project" value="TreeGrafter"/>
</dbReference>
<dbReference type="Pfam" id="PF00069">
    <property type="entry name" value="Pkinase"/>
    <property type="match status" value="1"/>
</dbReference>
<name>A0A5C3P8H5_9APHY</name>
<dbReference type="InParanoid" id="A0A5C3P8H5"/>
<dbReference type="GO" id="GO:0005634">
    <property type="term" value="C:nucleus"/>
    <property type="evidence" value="ECO:0007669"/>
    <property type="project" value="TreeGrafter"/>
</dbReference>
<dbReference type="InterPro" id="IPR000719">
    <property type="entry name" value="Prot_kinase_dom"/>
</dbReference>
<dbReference type="PANTHER" id="PTHR44167:SF24">
    <property type="entry name" value="SERINE_THREONINE-PROTEIN KINASE CHK2"/>
    <property type="match status" value="1"/>
</dbReference>
<dbReference type="Gene3D" id="1.10.510.10">
    <property type="entry name" value="Transferase(Phosphotransferase) domain 1"/>
    <property type="match status" value="1"/>
</dbReference>
<protein>
    <submittedName>
        <fullName evidence="2">Kinase-like protein</fullName>
    </submittedName>
</protein>
<dbReference type="PANTHER" id="PTHR44167">
    <property type="entry name" value="OVARIAN-SPECIFIC SERINE/THREONINE-PROTEIN KINASE LOK-RELATED"/>
    <property type="match status" value="1"/>
</dbReference>
<reference evidence="2 3" key="1">
    <citation type="journal article" date="2019" name="Nat. Ecol. Evol.">
        <title>Megaphylogeny resolves global patterns of mushroom evolution.</title>
        <authorList>
            <person name="Varga T."/>
            <person name="Krizsan K."/>
            <person name="Foldi C."/>
            <person name="Dima B."/>
            <person name="Sanchez-Garcia M."/>
            <person name="Sanchez-Ramirez S."/>
            <person name="Szollosi G.J."/>
            <person name="Szarkandi J.G."/>
            <person name="Papp V."/>
            <person name="Albert L."/>
            <person name="Andreopoulos W."/>
            <person name="Angelini C."/>
            <person name="Antonin V."/>
            <person name="Barry K.W."/>
            <person name="Bougher N.L."/>
            <person name="Buchanan P."/>
            <person name="Buyck B."/>
            <person name="Bense V."/>
            <person name="Catcheside P."/>
            <person name="Chovatia M."/>
            <person name="Cooper J."/>
            <person name="Damon W."/>
            <person name="Desjardin D."/>
            <person name="Finy P."/>
            <person name="Geml J."/>
            <person name="Haridas S."/>
            <person name="Hughes K."/>
            <person name="Justo A."/>
            <person name="Karasinski D."/>
            <person name="Kautmanova I."/>
            <person name="Kiss B."/>
            <person name="Kocsube S."/>
            <person name="Kotiranta H."/>
            <person name="LaButti K.M."/>
            <person name="Lechner B.E."/>
            <person name="Liimatainen K."/>
            <person name="Lipzen A."/>
            <person name="Lukacs Z."/>
            <person name="Mihaltcheva S."/>
            <person name="Morgado L.N."/>
            <person name="Niskanen T."/>
            <person name="Noordeloos M.E."/>
            <person name="Ohm R.A."/>
            <person name="Ortiz-Santana B."/>
            <person name="Ovrebo C."/>
            <person name="Racz N."/>
            <person name="Riley R."/>
            <person name="Savchenko A."/>
            <person name="Shiryaev A."/>
            <person name="Soop K."/>
            <person name="Spirin V."/>
            <person name="Szebenyi C."/>
            <person name="Tomsovsky M."/>
            <person name="Tulloss R.E."/>
            <person name="Uehling J."/>
            <person name="Grigoriev I.V."/>
            <person name="Vagvolgyi C."/>
            <person name="Papp T."/>
            <person name="Martin F.M."/>
            <person name="Miettinen O."/>
            <person name="Hibbett D.S."/>
            <person name="Nagy L.G."/>
        </authorList>
    </citation>
    <scope>NUCLEOTIDE SEQUENCE [LARGE SCALE GENOMIC DNA]</scope>
    <source>
        <strain evidence="2 3">HHB13444</strain>
    </source>
</reference>
<dbReference type="Proteomes" id="UP000308197">
    <property type="component" value="Unassembled WGS sequence"/>
</dbReference>
<dbReference type="GO" id="GO:0004674">
    <property type="term" value="F:protein serine/threonine kinase activity"/>
    <property type="evidence" value="ECO:0007669"/>
    <property type="project" value="TreeGrafter"/>
</dbReference>
<feature type="domain" description="Protein kinase" evidence="1">
    <location>
        <begin position="67"/>
        <end position="431"/>
    </location>
</feature>
<dbReference type="AlphaFoldDB" id="A0A5C3P8H5"/>
<dbReference type="SUPFAM" id="SSF56112">
    <property type="entry name" value="Protein kinase-like (PK-like)"/>
    <property type="match status" value="1"/>
</dbReference>
<evidence type="ECO:0000313" key="2">
    <source>
        <dbReference type="EMBL" id="TFK82113.1"/>
    </source>
</evidence>
<evidence type="ECO:0000259" key="1">
    <source>
        <dbReference type="PROSITE" id="PS50011"/>
    </source>
</evidence>
<gene>
    <name evidence="2" type="ORF">K466DRAFT_500895</name>
</gene>
<dbReference type="InterPro" id="IPR011009">
    <property type="entry name" value="Kinase-like_dom_sf"/>
</dbReference>
<dbReference type="EMBL" id="ML211520">
    <property type="protein sequence ID" value="TFK82113.1"/>
    <property type="molecule type" value="Genomic_DNA"/>
</dbReference>
<dbReference type="Gene3D" id="3.30.200.20">
    <property type="entry name" value="Phosphorylase Kinase, domain 1"/>
    <property type="match status" value="1"/>
</dbReference>
<keyword evidence="2" id="KW-0808">Transferase</keyword>
<dbReference type="STRING" id="1314778.A0A5C3P8H5"/>
<sequence>MTATSESVTSEPDSTLLRFYFEPPTISDVESPDHYRHGHFHPVVVGSIIRPPSDSLPGRSPNLPTGYRVLHKLGHGGEATVWLAQGLELPDRLVALKVFSAAYSYSGEREALALPACMPTPNSDTSGPEWHILPLLDAFIIHGPNGVHRVHITDVVMPLKQSVLLSTTASSKKAIARDITRGLAHIHRCGFVHGDLHLGNVGCAMPPGFAAAEVFDVLLHLDTYNTIIVLPETPTQQTASLPAYLLYPCDLLACFKAYGGLEADVRLDVKIYDFGNARRPGEDDGTDDGYALPPPEAVFAYCTHGHSRTPPTVQSDIWSLGATLFHLFTGQWLCDRSRPDYMLMRLARLDGAVPPAWREHWEADPVLSKARITPENADAEWTSIRDTFLGRHTTEVSRADTDALVSLLRRMLALDPAARPSVDELLAHPWFADTG</sequence>